<proteinExistence type="predicted"/>
<accession>A0ABS4Z8F5</accession>
<dbReference type="EMBL" id="JAGIOB010000001">
    <property type="protein sequence ID" value="MBP2417060.1"/>
    <property type="molecule type" value="Genomic_DNA"/>
</dbReference>
<dbReference type="Proteomes" id="UP000758168">
    <property type="component" value="Unassembled WGS sequence"/>
</dbReference>
<evidence type="ECO:0000256" key="1">
    <source>
        <dbReference type="SAM" id="MobiDB-lite"/>
    </source>
</evidence>
<name>A0ABS4Z8F5_9ACTN</name>
<feature type="region of interest" description="Disordered" evidence="1">
    <location>
        <begin position="1"/>
        <end position="28"/>
    </location>
</feature>
<gene>
    <name evidence="2" type="ORF">JOF54_001982</name>
</gene>
<evidence type="ECO:0000313" key="2">
    <source>
        <dbReference type="EMBL" id="MBP2417060.1"/>
    </source>
</evidence>
<reference evidence="2 3" key="1">
    <citation type="submission" date="2021-03" db="EMBL/GenBank/DDBJ databases">
        <title>Sequencing the genomes of 1000 actinobacteria strains.</title>
        <authorList>
            <person name="Klenk H.-P."/>
        </authorList>
    </citation>
    <scope>NUCLEOTIDE SEQUENCE [LARGE SCALE GENOMIC DNA]</scope>
    <source>
        <strain evidence="2 3">DSM 12936</strain>
    </source>
</reference>
<protein>
    <submittedName>
        <fullName evidence="2">Uncharacterized protein</fullName>
    </submittedName>
</protein>
<evidence type="ECO:0000313" key="3">
    <source>
        <dbReference type="Proteomes" id="UP000758168"/>
    </source>
</evidence>
<dbReference type="Pfam" id="PF19853">
    <property type="entry name" value="DUF6328"/>
    <property type="match status" value="1"/>
</dbReference>
<organism evidence="2 3">
    <name type="scientific">Microlunatus capsulatus</name>
    <dbReference type="NCBI Taxonomy" id="99117"/>
    <lineage>
        <taxon>Bacteria</taxon>
        <taxon>Bacillati</taxon>
        <taxon>Actinomycetota</taxon>
        <taxon>Actinomycetes</taxon>
        <taxon>Propionibacteriales</taxon>
        <taxon>Propionibacteriaceae</taxon>
        <taxon>Microlunatus</taxon>
    </lineage>
</organism>
<comment type="caution">
    <text evidence="2">The sequence shown here is derived from an EMBL/GenBank/DDBJ whole genome shotgun (WGS) entry which is preliminary data.</text>
</comment>
<sequence length="82" mass="9355">MTTGATRPEPGEPGAEADDGREESPNQRLDRNWIEILQELRVTQTGTQVLTGFLLAVAFQPRFDDLETYQQRIYLGSWWSPC</sequence>
<dbReference type="InterPro" id="IPR046291">
    <property type="entry name" value="DUF6328"/>
</dbReference>
<keyword evidence="3" id="KW-1185">Reference proteome</keyword>